<organism evidence="8 9">
    <name type="scientific">Rhodosorus marinus</name>
    <dbReference type="NCBI Taxonomy" id="101924"/>
    <lineage>
        <taxon>Eukaryota</taxon>
        <taxon>Rhodophyta</taxon>
        <taxon>Stylonematophyceae</taxon>
        <taxon>Stylonematales</taxon>
        <taxon>Stylonemataceae</taxon>
        <taxon>Rhodosorus</taxon>
    </lineage>
</organism>
<keyword evidence="6 7" id="KW-0472">Membrane</keyword>
<evidence type="ECO:0000256" key="5">
    <source>
        <dbReference type="ARBA" id="ARBA00022989"/>
    </source>
</evidence>
<evidence type="ECO:0000256" key="4">
    <source>
        <dbReference type="ARBA" id="ARBA00022824"/>
    </source>
</evidence>
<dbReference type="PANTHER" id="PTHR15039">
    <property type="entry name" value="DOLICHOL PHOSPHATE-MANNOSE BIOSYNTHESIS REGULATORY PROTEIN"/>
    <property type="match status" value="1"/>
</dbReference>
<evidence type="ECO:0000256" key="1">
    <source>
        <dbReference type="ARBA" id="ARBA00004477"/>
    </source>
</evidence>
<dbReference type="GO" id="GO:0033185">
    <property type="term" value="C:dolichol-phosphate-mannose synthase complex"/>
    <property type="evidence" value="ECO:0007669"/>
    <property type="project" value="TreeGrafter"/>
</dbReference>
<evidence type="ECO:0000256" key="3">
    <source>
        <dbReference type="ARBA" id="ARBA00022692"/>
    </source>
</evidence>
<dbReference type="GO" id="GO:0180047">
    <property type="term" value="P:dolichol phosphate mannose biosynthetic process"/>
    <property type="evidence" value="ECO:0007669"/>
    <property type="project" value="InterPro"/>
</dbReference>
<keyword evidence="4 7" id="KW-0256">Endoplasmic reticulum</keyword>
<evidence type="ECO:0000256" key="2">
    <source>
        <dbReference type="ARBA" id="ARBA00005478"/>
    </source>
</evidence>
<dbReference type="GO" id="GO:0006506">
    <property type="term" value="P:GPI anchor biosynthetic process"/>
    <property type="evidence" value="ECO:0007669"/>
    <property type="project" value="TreeGrafter"/>
</dbReference>
<evidence type="ECO:0000313" key="9">
    <source>
        <dbReference type="Proteomes" id="UP001157974"/>
    </source>
</evidence>
<evidence type="ECO:0000313" key="8">
    <source>
        <dbReference type="EMBL" id="KAJ8903179.1"/>
    </source>
</evidence>
<comment type="function">
    <text evidence="7">Regulatory subunit of the dolichol-phosphate mannose (DPM) synthase complex; essential for the ER localization.</text>
</comment>
<dbReference type="GO" id="GO:0030234">
    <property type="term" value="F:enzyme regulator activity"/>
    <property type="evidence" value="ECO:0007669"/>
    <property type="project" value="UniProtKB-UniRule"/>
</dbReference>
<reference evidence="8 9" key="1">
    <citation type="journal article" date="2023" name="Nat. Commun.">
        <title>Origin of minicircular mitochondrial genomes in red algae.</title>
        <authorList>
            <person name="Lee Y."/>
            <person name="Cho C.H."/>
            <person name="Lee Y.M."/>
            <person name="Park S.I."/>
            <person name="Yang J.H."/>
            <person name="West J.A."/>
            <person name="Bhattacharya D."/>
            <person name="Yoon H.S."/>
        </authorList>
    </citation>
    <scope>NUCLEOTIDE SEQUENCE [LARGE SCALE GENOMIC DNA]</scope>
    <source>
        <strain evidence="8 9">CCMP1338</strain>
        <tissue evidence="8">Whole cell</tissue>
    </source>
</reference>
<dbReference type="GO" id="GO:0005789">
    <property type="term" value="C:endoplasmic reticulum membrane"/>
    <property type="evidence" value="ECO:0007669"/>
    <property type="project" value="UniProtKB-SubCell"/>
</dbReference>
<comment type="subunit">
    <text evidence="7">Component of the dolichol-phosphate mannose (DPM) synthase complex.</text>
</comment>
<evidence type="ECO:0000256" key="6">
    <source>
        <dbReference type="ARBA" id="ARBA00023136"/>
    </source>
</evidence>
<keyword evidence="9" id="KW-1185">Reference proteome</keyword>
<name>A0AAV8UL97_9RHOD</name>
<feature type="transmembrane region" description="Helical" evidence="7">
    <location>
        <begin position="46"/>
        <end position="70"/>
    </location>
</feature>
<dbReference type="Pfam" id="PF07297">
    <property type="entry name" value="DPM2"/>
    <property type="match status" value="1"/>
</dbReference>
<comment type="similarity">
    <text evidence="2 7">Belongs to the DPM2 family.</text>
</comment>
<sequence length="81" mass="9003">MATSADRVAGFVLVLISVIVFLYWTCWIFGLPFVGTDSALARFFLAPFWGVFIPAGVLLCLSNFLGLLVWTQDRGKSNKQE</sequence>
<dbReference type="PANTHER" id="PTHR15039:SF11">
    <property type="entry name" value="DOLICHOL PHOSPHATE-MANNOSE BIOSYNTHESIS REGULATORY PROTEIN"/>
    <property type="match status" value="1"/>
</dbReference>
<comment type="subcellular location">
    <subcellularLocation>
        <location evidence="1 7">Endoplasmic reticulum membrane</location>
        <topology evidence="1 7">Multi-pass membrane protein</topology>
    </subcellularLocation>
</comment>
<accession>A0AAV8UL97</accession>
<protein>
    <recommendedName>
        <fullName evidence="7">Dolichol phosphate-mannose biosynthesis regulatory protein</fullName>
    </recommendedName>
</protein>
<proteinExistence type="inferred from homology"/>
<dbReference type="EMBL" id="JAMWBK010000007">
    <property type="protein sequence ID" value="KAJ8903179.1"/>
    <property type="molecule type" value="Genomic_DNA"/>
</dbReference>
<gene>
    <name evidence="8" type="ORF">NDN08_004289</name>
</gene>
<dbReference type="AlphaFoldDB" id="A0AAV8UL97"/>
<keyword evidence="5 7" id="KW-1133">Transmembrane helix</keyword>
<evidence type="ECO:0000256" key="7">
    <source>
        <dbReference type="RuleBase" id="RU365084"/>
    </source>
</evidence>
<comment type="caution">
    <text evidence="8">The sequence shown here is derived from an EMBL/GenBank/DDBJ whole genome shotgun (WGS) entry which is preliminary data.</text>
</comment>
<dbReference type="Proteomes" id="UP001157974">
    <property type="component" value="Unassembled WGS sequence"/>
</dbReference>
<dbReference type="InterPro" id="IPR009914">
    <property type="entry name" value="DPM2"/>
</dbReference>
<comment type="pathway">
    <text evidence="7">Protein modification; protein glycosylation.</text>
</comment>
<feature type="transmembrane region" description="Helical" evidence="7">
    <location>
        <begin position="12"/>
        <end position="34"/>
    </location>
</feature>
<keyword evidence="3 7" id="KW-0812">Transmembrane</keyword>